<feature type="region of interest" description="Disordered" evidence="1">
    <location>
        <begin position="1"/>
        <end position="26"/>
    </location>
</feature>
<organism evidence="2 3">
    <name type="scientific">Ambispora gerdemannii</name>
    <dbReference type="NCBI Taxonomy" id="144530"/>
    <lineage>
        <taxon>Eukaryota</taxon>
        <taxon>Fungi</taxon>
        <taxon>Fungi incertae sedis</taxon>
        <taxon>Mucoromycota</taxon>
        <taxon>Glomeromycotina</taxon>
        <taxon>Glomeromycetes</taxon>
        <taxon>Archaeosporales</taxon>
        <taxon>Ambisporaceae</taxon>
        <taxon>Ambispora</taxon>
    </lineage>
</organism>
<keyword evidence="3" id="KW-1185">Reference proteome</keyword>
<evidence type="ECO:0000313" key="3">
    <source>
        <dbReference type="Proteomes" id="UP000789831"/>
    </source>
</evidence>
<gene>
    <name evidence="2" type="ORF">AGERDE_LOCUS7064</name>
</gene>
<proteinExistence type="predicted"/>
<dbReference type="Proteomes" id="UP000789831">
    <property type="component" value="Unassembled WGS sequence"/>
</dbReference>
<dbReference type="AlphaFoldDB" id="A0A9N9BBJ7"/>
<accession>A0A9N9BBJ7</accession>
<evidence type="ECO:0000313" key="2">
    <source>
        <dbReference type="EMBL" id="CAG8559144.1"/>
    </source>
</evidence>
<protein>
    <submittedName>
        <fullName evidence="2">10755_t:CDS:1</fullName>
    </submittedName>
</protein>
<comment type="caution">
    <text evidence="2">The sequence shown here is derived from an EMBL/GenBank/DDBJ whole genome shotgun (WGS) entry which is preliminary data.</text>
</comment>
<name>A0A9N9BBJ7_9GLOM</name>
<evidence type="ECO:0000256" key="1">
    <source>
        <dbReference type="SAM" id="MobiDB-lite"/>
    </source>
</evidence>
<feature type="compositionally biased region" description="Low complexity" evidence="1">
    <location>
        <begin position="57"/>
        <end position="71"/>
    </location>
</feature>
<feature type="compositionally biased region" description="Low complexity" evidence="1">
    <location>
        <begin position="80"/>
        <end position="97"/>
    </location>
</feature>
<dbReference type="OrthoDB" id="6247875at2759"/>
<reference evidence="2" key="1">
    <citation type="submission" date="2021-06" db="EMBL/GenBank/DDBJ databases">
        <authorList>
            <person name="Kallberg Y."/>
            <person name="Tangrot J."/>
            <person name="Rosling A."/>
        </authorList>
    </citation>
    <scope>NUCLEOTIDE SEQUENCE</scope>
    <source>
        <strain evidence="2">MT106</strain>
    </source>
</reference>
<feature type="region of interest" description="Disordered" evidence="1">
    <location>
        <begin position="57"/>
        <end position="106"/>
    </location>
</feature>
<dbReference type="EMBL" id="CAJVPL010001211">
    <property type="protein sequence ID" value="CAG8559144.1"/>
    <property type="molecule type" value="Genomic_DNA"/>
</dbReference>
<sequence length="106" mass="12120">MPNFVVELTKPARKRGNSAKPPRPQNSWIIFRYKPKNTKDSSAKKWVFRELKRYALTSSHNPSSTSNNSPPQEAAQIVMSSSLNINVNNNNDSLRSSQIRYDSFLH</sequence>